<evidence type="ECO:0000256" key="2">
    <source>
        <dbReference type="ARBA" id="ARBA00022679"/>
    </source>
</evidence>
<dbReference type="InterPro" id="IPR001296">
    <property type="entry name" value="Glyco_trans_1"/>
</dbReference>
<feature type="domain" description="Glycosyltransferase subfamily 4-like N-terminal" evidence="4">
    <location>
        <begin position="20"/>
        <end position="175"/>
    </location>
</feature>
<dbReference type="PANTHER" id="PTHR12526">
    <property type="entry name" value="GLYCOSYLTRANSFERASE"/>
    <property type="match status" value="1"/>
</dbReference>
<comment type="caution">
    <text evidence="5">The sequence shown here is derived from an EMBL/GenBank/DDBJ whole genome shotgun (WGS) entry which is preliminary data.</text>
</comment>
<keyword evidence="1" id="KW-0328">Glycosyltransferase</keyword>
<feature type="domain" description="Glycosyl transferase family 1" evidence="3">
    <location>
        <begin position="196"/>
        <end position="362"/>
    </location>
</feature>
<dbReference type="Gene3D" id="3.40.50.2000">
    <property type="entry name" value="Glycogen Phosphorylase B"/>
    <property type="match status" value="2"/>
</dbReference>
<dbReference type="RefSeq" id="WP_207853688.1">
    <property type="nucleotide sequence ID" value="NZ_JAFVMG010000003.1"/>
</dbReference>
<keyword evidence="2" id="KW-0808">Transferase</keyword>
<evidence type="ECO:0000313" key="5">
    <source>
        <dbReference type="EMBL" id="MBO1327932.1"/>
    </source>
</evidence>
<name>A0ABS3LK41_9PROT</name>
<organism evidence="5 6">
    <name type="scientific">Acetobacter suratthaniensis</name>
    <dbReference type="NCBI Taxonomy" id="1502841"/>
    <lineage>
        <taxon>Bacteria</taxon>
        <taxon>Pseudomonadati</taxon>
        <taxon>Pseudomonadota</taxon>
        <taxon>Alphaproteobacteria</taxon>
        <taxon>Acetobacterales</taxon>
        <taxon>Acetobacteraceae</taxon>
        <taxon>Acetobacter</taxon>
    </lineage>
</organism>
<dbReference type="SUPFAM" id="SSF53756">
    <property type="entry name" value="UDP-Glycosyltransferase/glycogen phosphorylase"/>
    <property type="match status" value="1"/>
</dbReference>
<evidence type="ECO:0000313" key="6">
    <source>
        <dbReference type="Proteomes" id="UP000664399"/>
    </source>
</evidence>
<reference evidence="5 6" key="1">
    <citation type="submission" date="2021-03" db="EMBL/GenBank/DDBJ databases">
        <title>The complete genome sequence of Acetobacter suratthaniensis TBRC 1719.</title>
        <authorList>
            <person name="Charoenyingcharoen P."/>
            <person name="Yukphan P."/>
        </authorList>
    </citation>
    <scope>NUCLEOTIDE SEQUENCE [LARGE SCALE GENOMIC DNA]</scope>
    <source>
        <strain evidence="5 6">TBRC 1719</strain>
    </source>
</reference>
<evidence type="ECO:0000256" key="1">
    <source>
        <dbReference type="ARBA" id="ARBA00022676"/>
    </source>
</evidence>
<protein>
    <submittedName>
        <fullName evidence="5">Glycosyltransferase family 4 protein</fullName>
    </submittedName>
</protein>
<dbReference type="Pfam" id="PF13439">
    <property type="entry name" value="Glyco_transf_4"/>
    <property type="match status" value="1"/>
</dbReference>
<sequence>MTQAPVSPVILQVLPALDQGGVERGTIEMAEAITLGGGRALVVSAGGRLESRLRHAGGTHIALPRAASRNPLHILRNARTLERIIRTQGVALVHARSRAPAWAARLASRRAGIPFVTTWHGDHHAARFSAKKLYNAVLASGDRVIAISAHIARRLAKDYRVGPDRLRTIARGADIRQFSPDSISGQRVHDLAEHWRVPPDVPVILMPGRLTPWKGQALVLEALGQIAATRPELTWCCVLIGSDSKGGQYARALAEQATQAGLTERIRFAGHCDDMPAALSMACMVLAPSLRPEPFGRVVVEAQALAKPVIVAGHGGAIETVQDRETGLAITPGSAPELAQAIETVLDSPEEARAFMGAKARQAVLAHYTTQAMQYATLTVYDELLGTALAPHFAAALTPETQS</sequence>
<proteinExistence type="predicted"/>
<dbReference type="PANTHER" id="PTHR12526:SF510">
    <property type="entry name" value="D-INOSITOL 3-PHOSPHATE GLYCOSYLTRANSFERASE"/>
    <property type="match status" value="1"/>
</dbReference>
<gene>
    <name evidence="5" type="ORF">J2D75_05505</name>
</gene>
<dbReference type="Proteomes" id="UP000664399">
    <property type="component" value="Unassembled WGS sequence"/>
</dbReference>
<accession>A0ABS3LK41</accession>
<evidence type="ECO:0000259" key="3">
    <source>
        <dbReference type="Pfam" id="PF00534"/>
    </source>
</evidence>
<dbReference type="CDD" id="cd03819">
    <property type="entry name" value="GT4_WavL-like"/>
    <property type="match status" value="1"/>
</dbReference>
<evidence type="ECO:0000259" key="4">
    <source>
        <dbReference type="Pfam" id="PF13439"/>
    </source>
</evidence>
<dbReference type="InterPro" id="IPR028098">
    <property type="entry name" value="Glyco_trans_4-like_N"/>
</dbReference>
<keyword evidence="6" id="KW-1185">Reference proteome</keyword>
<dbReference type="Pfam" id="PF00534">
    <property type="entry name" value="Glycos_transf_1"/>
    <property type="match status" value="1"/>
</dbReference>
<dbReference type="EMBL" id="JAFVMG010000003">
    <property type="protein sequence ID" value="MBO1327932.1"/>
    <property type="molecule type" value="Genomic_DNA"/>
</dbReference>